<evidence type="ECO:0000256" key="2">
    <source>
        <dbReference type="ARBA" id="ARBA00010992"/>
    </source>
</evidence>
<dbReference type="RefSeq" id="WP_132678691.1">
    <property type="nucleotide sequence ID" value="NZ_SMKS01000066.1"/>
</dbReference>
<keyword evidence="5 8" id="KW-1133">Transmembrane helix</keyword>
<dbReference type="OrthoDB" id="4008739at2"/>
<dbReference type="PRINTS" id="PR00171">
    <property type="entry name" value="SUGRTRNSPORT"/>
</dbReference>
<dbReference type="PANTHER" id="PTHR48020">
    <property type="entry name" value="PROTON MYO-INOSITOL COTRANSPORTER"/>
    <property type="match status" value="1"/>
</dbReference>
<dbReference type="InterPro" id="IPR050814">
    <property type="entry name" value="Myo-inositol_Transporter"/>
</dbReference>
<evidence type="ECO:0000256" key="5">
    <source>
        <dbReference type="ARBA" id="ARBA00022989"/>
    </source>
</evidence>
<dbReference type="Proteomes" id="UP000295674">
    <property type="component" value="Unassembled WGS sequence"/>
</dbReference>
<feature type="transmembrane region" description="Helical" evidence="8">
    <location>
        <begin position="418"/>
        <end position="436"/>
    </location>
</feature>
<comment type="subcellular location">
    <subcellularLocation>
        <location evidence="1">Cell membrane</location>
        <topology evidence="1">Multi-pass membrane protein</topology>
    </subcellularLocation>
</comment>
<dbReference type="PANTHER" id="PTHR48020:SF12">
    <property type="entry name" value="PROTON MYO-INOSITOL COTRANSPORTER"/>
    <property type="match status" value="1"/>
</dbReference>
<dbReference type="InterPro" id="IPR005828">
    <property type="entry name" value="MFS_sugar_transport-like"/>
</dbReference>
<protein>
    <submittedName>
        <fullName evidence="10">Sugar porter family MFS transporter</fullName>
    </submittedName>
</protein>
<feature type="transmembrane region" description="Helical" evidence="8">
    <location>
        <begin position="252"/>
        <end position="275"/>
    </location>
</feature>
<feature type="transmembrane region" description="Helical" evidence="8">
    <location>
        <begin position="52"/>
        <end position="73"/>
    </location>
</feature>
<gene>
    <name evidence="10" type="ORF">E1181_25955</name>
</gene>
<feature type="transmembrane region" description="Helical" evidence="8">
    <location>
        <begin position="12"/>
        <end position="32"/>
    </location>
</feature>
<dbReference type="AlphaFoldDB" id="A0A4R4VMA0"/>
<dbReference type="GO" id="GO:0022857">
    <property type="term" value="F:transmembrane transporter activity"/>
    <property type="evidence" value="ECO:0007669"/>
    <property type="project" value="InterPro"/>
</dbReference>
<dbReference type="PROSITE" id="PS00217">
    <property type="entry name" value="SUGAR_TRANSPORT_2"/>
    <property type="match status" value="1"/>
</dbReference>
<dbReference type="PROSITE" id="PS00216">
    <property type="entry name" value="SUGAR_TRANSPORT_1"/>
    <property type="match status" value="1"/>
</dbReference>
<keyword evidence="6 8" id="KW-0472">Membrane</keyword>
<dbReference type="InterPro" id="IPR003663">
    <property type="entry name" value="Sugar/inositol_transpt"/>
</dbReference>
<reference evidence="10 11" key="1">
    <citation type="submission" date="2019-03" db="EMBL/GenBank/DDBJ databases">
        <title>Draft genome sequences of novel Actinobacteria.</title>
        <authorList>
            <person name="Sahin N."/>
            <person name="Ay H."/>
            <person name="Saygin H."/>
        </authorList>
    </citation>
    <scope>NUCLEOTIDE SEQUENCE [LARGE SCALE GENOMIC DNA]</scope>
    <source>
        <strain evidence="10 11">16K309</strain>
    </source>
</reference>
<feature type="transmembrane region" description="Helical" evidence="8">
    <location>
        <begin position="287"/>
        <end position="307"/>
    </location>
</feature>
<comment type="caution">
    <text evidence="10">The sequence shown here is derived from an EMBL/GenBank/DDBJ whole genome shotgun (WGS) entry which is preliminary data.</text>
</comment>
<dbReference type="Pfam" id="PF00083">
    <property type="entry name" value="Sugar_tr"/>
    <property type="match status" value="1"/>
</dbReference>
<keyword evidence="4 8" id="KW-0812">Transmembrane</keyword>
<dbReference type="Gene3D" id="1.20.1250.20">
    <property type="entry name" value="MFS general substrate transporter like domains"/>
    <property type="match status" value="1"/>
</dbReference>
<accession>A0A4R4VMA0</accession>
<dbReference type="NCBIfam" id="TIGR00879">
    <property type="entry name" value="SP"/>
    <property type="match status" value="1"/>
</dbReference>
<feature type="transmembrane region" description="Helical" evidence="8">
    <location>
        <begin position="385"/>
        <end position="406"/>
    </location>
</feature>
<dbReference type="InterPro" id="IPR005829">
    <property type="entry name" value="Sugar_transporter_CS"/>
</dbReference>
<evidence type="ECO:0000313" key="10">
    <source>
        <dbReference type="EMBL" id="TDD01150.1"/>
    </source>
</evidence>
<dbReference type="InterPro" id="IPR020846">
    <property type="entry name" value="MFS_dom"/>
</dbReference>
<comment type="similarity">
    <text evidence="2 7">Belongs to the major facilitator superfamily. Sugar transporter (TC 2.A.1.1) family.</text>
</comment>
<evidence type="ECO:0000259" key="9">
    <source>
        <dbReference type="PROSITE" id="PS50850"/>
    </source>
</evidence>
<evidence type="ECO:0000256" key="7">
    <source>
        <dbReference type="RuleBase" id="RU003346"/>
    </source>
</evidence>
<dbReference type="GO" id="GO:0005886">
    <property type="term" value="C:plasma membrane"/>
    <property type="evidence" value="ECO:0007669"/>
    <property type="project" value="UniProtKB-SubCell"/>
</dbReference>
<keyword evidence="11" id="KW-1185">Reference proteome</keyword>
<name>A0A4R4VMA0_9PSEU</name>
<evidence type="ECO:0000313" key="11">
    <source>
        <dbReference type="Proteomes" id="UP000295674"/>
    </source>
</evidence>
<keyword evidence="3 7" id="KW-0813">Transport</keyword>
<dbReference type="PROSITE" id="PS50850">
    <property type="entry name" value="MFS"/>
    <property type="match status" value="1"/>
</dbReference>
<organism evidence="10 11">
    <name type="scientific">Saccharopolyspora terrae</name>
    <dbReference type="NCBI Taxonomy" id="2530384"/>
    <lineage>
        <taxon>Bacteria</taxon>
        <taxon>Bacillati</taxon>
        <taxon>Actinomycetota</taxon>
        <taxon>Actinomycetes</taxon>
        <taxon>Pseudonocardiales</taxon>
        <taxon>Pseudonocardiaceae</taxon>
        <taxon>Saccharopolyspora</taxon>
    </lineage>
</organism>
<feature type="domain" description="Major facilitator superfamily (MFS) profile" evidence="9">
    <location>
        <begin position="19"/>
        <end position="440"/>
    </location>
</feature>
<dbReference type="InterPro" id="IPR036259">
    <property type="entry name" value="MFS_trans_sf"/>
</dbReference>
<evidence type="ECO:0000256" key="1">
    <source>
        <dbReference type="ARBA" id="ARBA00004651"/>
    </source>
</evidence>
<evidence type="ECO:0000256" key="3">
    <source>
        <dbReference type="ARBA" id="ARBA00022448"/>
    </source>
</evidence>
<feature type="transmembrane region" description="Helical" evidence="8">
    <location>
        <begin position="85"/>
        <end position="104"/>
    </location>
</feature>
<feature type="transmembrane region" description="Helical" evidence="8">
    <location>
        <begin position="349"/>
        <end position="373"/>
    </location>
</feature>
<evidence type="ECO:0000256" key="8">
    <source>
        <dbReference type="SAM" id="Phobius"/>
    </source>
</evidence>
<evidence type="ECO:0000256" key="6">
    <source>
        <dbReference type="ARBA" id="ARBA00023136"/>
    </source>
</evidence>
<dbReference type="FunFam" id="1.20.1250.20:FF:000134">
    <property type="entry name" value="MFS sugar transporter protein"/>
    <property type="match status" value="1"/>
</dbReference>
<feature type="transmembrane region" description="Helical" evidence="8">
    <location>
        <begin position="171"/>
        <end position="192"/>
    </location>
</feature>
<dbReference type="EMBL" id="SMKS01000066">
    <property type="protein sequence ID" value="TDD01150.1"/>
    <property type="molecule type" value="Genomic_DNA"/>
</dbReference>
<feature type="transmembrane region" description="Helical" evidence="8">
    <location>
        <begin position="143"/>
        <end position="165"/>
    </location>
</feature>
<sequence>MPPTESRPAPTWNPIIYVIAAISALGGLLFGYDTGIISSALLLISDEFALSAQMKELVTSMILVGAIVGALLTGGLADRIGRRRVLFAVAAVFALGAVAAAFAPDVPSLILARFVLGLSVGGASGMVPVYIAELAPARIRGGLMVFFQLMVAVGQLISYLVGYGLADHGGWRWMFALAALPAVVLYLGMLFLPESPRWLIKHGRLDDARGVLRRVRGQQTDIESELAEIQEVESREGGGGWRELRRPRVRPALLVGLGIAMFSQLTGINAMVYYAPTMLSEAGFGDASAMLTGVGVGIALVVSAGLGTLLVDRIGRRKILLWLLPGSAASMAVLALAFVPAQLSTSTQWLVVVGLIAYIAFNGGSIQVVVWLIGPEVFPLSVRGLAMSLASVTVWAFDLLIALTALSTIEVIGRTGLFATYAVMNVACWVFVYHLVPETKGRGLEEIERALQGPGRFRDNLESLGTASVTR</sequence>
<dbReference type="SUPFAM" id="SSF103473">
    <property type="entry name" value="MFS general substrate transporter"/>
    <property type="match status" value="1"/>
</dbReference>
<feature type="transmembrane region" description="Helical" evidence="8">
    <location>
        <begin position="110"/>
        <end position="131"/>
    </location>
</feature>
<feature type="transmembrane region" description="Helical" evidence="8">
    <location>
        <begin position="319"/>
        <end position="343"/>
    </location>
</feature>
<proteinExistence type="inferred from homology"/>
<evidence type="ECO:0000256" key="4">
    <source>
        <dbReference type="ARBA" id="ARBA00022692"/>
    </source>
</evidence>